<dbReference type="InterPro" id="IPR013221">
    <property type="entry name" value="Mur_ligase_cen"/>
</dbReference>
<reference evidence="15 16" key="1">
    <citation type="submission" date="2020-04" db="EMBL/GenBank/DDBJ databases">
        <authorList>
            <person name="Klaysubun C."/>
            <person name="Duangmal K."/>
            <person name="Lipun K."/>
        </authorList>
    </citation>
    <scope>NUCLEOTIDE SEQUENCE [LARGE SCALE GENOMIC DNA]</scope>
    <source>
        <strain evidence="15 16">K10HN5</strain>
    </source>
</reference>
<evidence type="ECO:0000256" key="5">
    <source>
        <dbReference type="ARBA" id="ARBA00022840"/>
    </source>
</evidence>
<proteinExistence type="inferred from homology"/>
<keyword evidence="6 10" id="KW-0133">Cell shape</keyword>
<dbReference type="SUPFAM" id="SSF53244">
    <property type="entry name" value="MurD-like peptide ligases, peptide-binding domain"/>
    <property type="match status" value="1"/>
</dbReference>
<comment type="pathway">
    <text evidence="10 11">Cell wall biogenesis; peptidoglycan biosynthesis.</text>
</comment>
<keyword evidence="3 10" id="KW-0132">Cell division</keyword>
<sequence>MIEMRLAEIAAVTGGRLHCASGDERVDAVEFDSRAVRPGGLFLALPGERVDGHDFAAAAVAAGAAGVLAGREVDAPSVIVPPAAQAAGTYLAAADADGTGAAVLAALGRLARHVVDSLPALTVVGVTGSSGKTSTKDLLAAVLGELGPTVAPPGSFNNELGHPWTALRADATTRHLVLELSARGPGHIAALCATAPPRIGVVLNVGRAHLGEFGSPEAIAQAKGELVEALPADGLAVLNADDPAVAAMAARTAARVVTAGRAAGATIRAEDVTLDAGRPRFRLTTPAGDADVALRLVGAHHVGNALAAAAVGLELGGTPSQVAAALSAATPVSRWRMEVTERADGVTIVNDAYNANPESMRAALHALVGIAGSPPGRRRTWAVLGRMAELGEQAAAAHAEVAATARELGVDRLVAVDHPEYGPTAEHVTGLDAALELLRTELRPGDVMLVKASRAVGLDRIATALLNTHDDSSTELVSR</sequence>
<evidence type="ECO:0000313" key="16">
    <source>
        <dbReference type="Proteomes" id="UP000820669"/>
    </source>
</evidence>
<evidence type="ECO:0000256" key="1">
    <source>
        <dbReference type="ARBA" id="ARBA00022490"/>
    </source>
</evidence>
<feature type="binding site" evidence="10">
    <location>
        <begin position="128"/>
        <end position="134"/>
    </location>
    <ligand>
        <name>ATP</name>
        <dbReference type="ChEBI" id="CHEBI:30616"/>
    </ligand>
</feature>
<dbReference type="HAMAP" id="MF_02019">
    <property type="entry name" value="MurF"/>
    <property type="match status" value="1"/>
</dbReference>
<feature type="domain" description="Mur ligase N-terminal catalytic" evidence="12">
    <location>
        <begin position="27"/>
        <end position="113"/>
    </location>
</feature>
<keyword evidence="9 10" id="KW-0961">Cell wall biogenesis/degradation</keyword>
<comment type="function">
    <text evidence="10 11">Involved in cell wall formation. Catalyzes the final step in the synthesis of UDP-N-acetylmuramoyl-pentapeptide, the precursor of murein.</text>
</comment>
<accession>A0ABX1SHB6</accession>
<evidence type="ECO:0000259" key="13">
    <source>
        <dbReference type="Pfam" id="PF02875"/>
    </source>
</evidence>
<name>A0ABX1SHB6_9PSEU</name>
<dbReference type="EMBL" id="JAAXLA010000051">
    <property type="protein sequence ID" value="NMI00233.1"/>
    <property type="molecule type" value="Genomic_DNA"/>
</dbReference>
<dbReference type="Gene3D" id="3.90.190.20">
    <property type="entry name" value="Mur ligase, C-terminal domain"/>
    <property type="match status" value="1"/>
</dbReference>
<dbReference type="NCBIfam" id="TIGR01143">
    <property type="entry name" value="murF"/>
    <property type="match status" value="1"/>
</dbReference>
<dbReference type="RefSeq" id="WP_169383705.1">
    <property type="nucleotide sequence ID" value="NZ_JAAXLA010000051.1"/>
</dbReference>
<comment type="catalytic activity">
    <reaction evidence="10 11">
        <text>D-alanyl-D-alanine + UDP-N-acetyl-alpha-D-muramoyl-L-alanyl-gamma-D-glutamyl-meso-2,6-diaminopimelate + ATP = UDP-N-acetyl-alpha-D-muramoyl-L-alanyl-gamma-D-glutamyl-meso-2,6-diaminopimeloyl-D-alanyl-D-alanine + ADP + phosphate + H(+)</text>
        <dbReference type="Rhea" id="RHEA:28374"/>
        <dbReference type="ChEBI" id="CHEBI:15378"/>
        <dbReference type="ChEBI" id="CHEBI:30616"/>
        <dbReference type="ChEBI" id="CHEBI:43474"/>
        <dbReference type="ChEBI" id="CHEBI:57822"/>
        <dbReference type="ChEBI" id="CHEBI:61386"/>
        <dbReference type="ChEBI" id="CHEBI:83905"/>
        <dbReference type="ChEBI" id="CHEBI:456216"/>
        <dbReference type="EC" id="6.3.2.10"/>
    </reaction>
</comment>
<feature type="domain" description="Mur ligase central" evidence="14">
    <location>
        <begin position="126"/>
        <end position="311"/>
    </location>
</feature>
<organism evidence="15 16">
    <name type="scientific">Pseudonocardia acidicola</name>
    <dbReference type="NCBI Taxonomy" id="2724939"/>
    <lineage>
        <taxon>Bacteria</taxon>
        <taxon>Bacillati</taxon>
        <taxon>Actinomycetota</taxon>
        <taxon>Actinomycetes</taxon>
        <taxon>Pseudonocardiales</taxon>
        <taxon>Pseudonocardiaceae</taxon>
        <taxon>Pseudonocardia</taxon>
    </lineage>
</organism>
<dbReference type="Pfam" id="PF08245">
    <property type="entry name" value="Mur_ligase_M"/>
    <property type="match status" value="1"/>
</dbReference>
<keyword evidence="16" id="KW-1185">Reference proteome</keyword>
<dbReference type="SUPFAM" id="SSF53623">
    <property type="entry name" value="MurD-like peptide ligases, catalytic domain"/>
    <property type="match status" value="1"/>
</dbReference>
<keyword evidence="2 10" id="KW-0436">Ligase</keyword>
<dbReference type="EC" id="6.3.2.10" evidence="10 11"/>
<evidence type="ECO:0000256" key="10">
    <source>
        <dbReference type="HAMAP-Rule" id="MF_02019"/>
    </source>
</evidence>
<evidence type="ECO:0000256" key="7">
    <source>
        <dbReference type="ARBA" id="ARBA00022984"/>
    </source>
</evidence>
<evidence type="ECO:0000256" key="9">
    <source>
        <dbReference type="ARBA" id="ARBA00023316"/>
    </source>
</evidence>
<dbReference type="GO" id="GO:0016874">
    <property type="term" value="F:ligase activity"/>
    <property type="evidence" value="ECO:0007669"/>
    <property type="project" value="UniProtKB-KW"/>
</dbReference>
<keyword evidence="8 10" id="KW-0131">Cell cycle</keyword>
<dbReference type="InterPro" id="IPR051046">
    <property type="entry name" value="MurCDEF_CellWall_CoF430Synth"/>
</dbReference>
<dbReference type="Gene3D" id="3.40.1190.10">
    <property type="entry name" value="Mur-like, catalytic domain"/>
    <property type="match status" value="1"/>
</dbReference>
<dbReference type="Pfam" id="PF01225">
    <property type="entry name" value="Mur_ligase"/>
    <property type="match status" value="1"/>
</dbReference>
<evidence type="ECO:0000256" key="6">
    <source>
        <dbReference type="ARBA" id="ARBA00022960"/>
    </source>
</evidence>
<comment type="subcellular location">
    <subcellularLocation>
        <location evidence="10 11">Cytoplasm</location>
    </subcellularLocation>
</comment>
<dbReference type="InterPro" id="IPR005863">
    <property type="entry name" value="UDP-N-AcMur_synth"/>
</dbReference>
<dbReference type="InterPro" id="IPR035911">
    <property type="entry name" value="MurE/MurF_N"/>
</dbReference>
<keyword evidence="7 10" id="KW-0573">Peptidoglycan synthesis</keyword>
<keyword evidence="4 10" id="KW-0547">Nucleotide-binding</keyword>
<dbReference type="InterPro" id="IPR004101">
    <property type="entry name" value="Mur_ligase_C"/>
</dbReference>
<dbReference type="Pfam" id="PF02875">
    <property type="entry name" value="Mur_ligase_C"/>
    <property type="match status" value="1"/>
</dbReference>
<evidence type="ECO:0000259" key="14">
    <source>
        <dbReference type="Pfam" id="PF08245"/>
    </source>
</evidence>
<comment type="caution">
    <text evidence="15">The sequence shown here is derived from an EMBL/GenBank/DDBJ whole genome shotgun (WGS) entry which is preliminary data.</text>
</comment>
<dbReference type="InterPro" id="IPR000713">
    <property type="entry name" value="Mur_ligase_N"/>
</dbReference>
<keyword evidence="1 10" id="KW-0963">Cytoplasm</keyword>
<dbReference type="InterPro" id="IPR036565">
    <property type="entry name" value="Mur-like_cat_sf"/>
</dbReference>
<dbReference type="Proteomes" id="UP000820669">
    <property type="component" value="Unassembled WGS sequence"/>
</dbReference>
<dbReference type="Gene3D" id="3.40.1390.10">
    <property type="entry name" value="MurE/MurF, N-terminal domain"/>
    <property type="match status" value="1"/>
</dbReference>
<evidence type="ECO:0000256" key="2">
    <source>
        <dbReference type="ARBA" id="ARBA00022598"/>
    </source>
</evidence>
<keyword evidence="5 10" id="KW-0067">ATP-binding</keyword>
<evidence type="ECO:0000259" key="12">
    <source>
        <dbReference type="Pfam" id="PF01225"/>
    </source>
</evidence>
<feature type="domain" description="Mur ligase C-terminal" evidence="13">
    <location>
        <begin position="336"/>
        <end position="454"/>
    </location>
</feature>
<evidence type="ECO:0000256" key="11">
    <source>
        <dbReference type="RuleBase" id="RU004136"/>
    </source>
</evidence>
<dbReference type="PANTHER" id="PTHR43024:SF1">
    <property type="entry name" value="UDP-N-ACETYLMURAMOYL-TRIPEPTIDE--D-ALANYL-D-ALANINE LIGASE"/>
    <property type="match status" value="1"/>
</dbReference>
<comment type="similarity">
    <text evidence="10">Belongs to the MurCDEF family. MurF subfamily.</text>
</comment>
<evidence type="ECO:0000256" key="4">
    <source>
        <dbReference type="ARBA" id="ARBA00022741"/>
    </source>
</evidence>
<evidence type="ECO:0000313" key="15">
    <source>
        <dbReference type="EMBL" id="NMI00233.1"/>
    </source>
</evidence>
<dbReference type="SUPFAM" id="SSF63418">
    <property type="entry name" value="MurE/MurF N-terminal domain"/>
    <property type="match status" value="1"/>
</dbReference>
<dbReference type="PANTHER" id="PTHR43024">
    <property type="entry name" value="UDP-N-ACETYLMURAMOYL-TRIPEPTIDE--D-ALANYL-D-ALANINE LIGASE"/>
    <property type="match status" value="1"/>
</dbReference>
<evidence type="ECO:0000256" key="8">
    <source>
        <dbReference type="ARBA" id="ARBA00023306"/>
    </source>
</evidence>
<gene>
    <name evidence="10" type="primary">murF</name>
    <name evidence="15" type="ORF">HF526_23405</name>
</gene>
<evidence type="ECO:0000256" key="3">
    <source>
        <dbReference type="ARBA" id="ARBA00022618"/>
    </source>
</evidence>
<dbReference type="InterPro" id="IPR036615">
    <property type="entry name" value="Mur_ligase_C_dom_sf"/>
</dbReference>
<protein>
    <recommendedName>
        <fullName evidence="10 11">UDP-N-acetylmuramoyl-tripeptide--D-alanyl-D-alanine ligase</fullName>
        <ecNumber evidence="10 11">6.3.2.10</ecNumber>
    </recommendedName>
    <alternativeName>
        <fullName evidence="10">D-alanyl-D-alanine-adding enzyme</fullName>
    </alternativeName>
</protein>